<accession>J4UF88</accession>
<gene>
    <name evidence="3" type="ORF">BBA_09937</name>
</gene>
<dbReference type="HOGENOM" id="CLU_375965_0_0_1"/>
<organism evidence="3 4">
    <name type="scientific">Beauveria bassiana (strain ARSEF 2860)</name>
    <name type="common">White muscardine disease fungus</name>
    <name type="synonym">Tritirachium shiotae</name>
    <dbReference type="NCBI Taxonomy" id="655819"/>
    <lineage>
        <taxon>Eukaryota</taxon>
        <taxon>Fungi</taxon>
        <taxon>Dikarya</taxon>
        <taxon>Ascomycota</taxon>
        <taxon>Pezizomycotina</taxon>
        <taxon>Sordariomycetes</taxon>
        <taxon>Hypocreomycetidae</taxon>
        <taxon>Hypocreales</taxon>
        <taxon>Cordycipitaceae</taxon>
        <taxon>Beauveria</taxon>
    </lineage>
</organism>
<keyword evidence="4" id="KW-1185">Reference proteome</keyword>
<evidence type="ECO:0000256" key="1">
    <source>
        <dbReference type="SAM" id="MobiDB-lite"/>
    </source>
</evidence>
<dbReference type="RefSeq" id="XP_008603256.1">
    <property type="nucleotide sequence ID" value="XM_008605034.1"/>
</dbReference>
<feature type="compositionally biased region" description="Basic and acidic residues" evidence="1">
    <location>
        <begin position="512"/>
        <end position="525"/>
    </location>
</feature>
<evidence type="ECO:0000256" key="2">
    <source>
        <dbReference type="SAM" id="Phobius"/>
    </source>
</evidence>
<sequence length="738" mass="81017">MVAKLAPCRNTHDPLSTREAADLVFNGRLHDCFGREYGPLGSAGLAKPAEPSGPYICAPVLQDESASSFPPTFSLPTTIIVRPPSYNHQKPMELLPASVVQHDLPHEIDISGRRQDDNSVVLVAVRRADEHVVEDTLHIVEVEQHGCLYIICTATAKQCCSSAPQEDPRFILFQLGTCITKCSRDVLPSVRTCRPNQANDALSRASSQQSASPPADAECQSQQSVEPSVVHPTPAGLEVIGGPPLLPTFASGFGRMMHDGDDFKLAIRLCRFDEESKPSLLSLWRRYALEKDDATVVYSKMRNATKGNAKTSQYLHWVVSFMNLALLHFEIVDKNLVVQSGDLKRQARKASRVIQLLAPFGMAGLLILTVFGHATTSFYSICKASDEDWVGLKDGLEWALRSVLPYIAQRLEGSRALRRVVPVFHPVSFCIWYRYQMEGQLLTYEYVSSTFGASDRAFSCMELFTDMMLGELLESMPLGDERADTPCPFQSKVVELLDPILTKAANRPYDPVRDVSIRRESEPSRRGRTTPVINGSHDNIMHVHHMPECNSAPDLNLESMTWSGGSEAENAAHAGESGGEWTGAAAGQKRPQVEDSPTSKRHRPSAEETAERLDASEASNADPEISASTSHAAPQGDVARGAVTGIADPVQHQTLEEYMQFYGLRSENWDSMCNTFSVTSWEGMFDGIPATSTMAHVDIPISNELQDVDFSENAASLPTFLSEIQPSGTVPPAEETET</sequence>
<name>J4UF88_BEAB2</name>
<dbReference type="EMBL" id="JH725224">
    <property type="protein sequence ID" value="EJP61132.1"/>
    <property type="molecule type" value="Genomic_DNA"/>
</dbReference>
<evidence type="ECO:0000313" key="3">
    <source>
        <dbReference type="EMBL" id="EJP61132.1"/>
    </source>
</evidence>
<evidence type="ECO:0000313" key="4">
    <source>
        <dbReference type="Proteomes" id="UP000002762"/>
    </source>
</evidence>
<protein>
    <submittedName>
        <fullName evidence="3">Uncharacterized protein</fullName>
    </submittedName>
</protein>
<keyword evidence="2" id="KW-0812">Transmembrane</keyword>
<dbReference type="OrthoDB" id="10291478at2759"/>
<dbReference type="InParanoid" id="J4UF88"/>
<feature type="compositionally biased region" description="Basic and acidic residues" evidence="1">
    <location>
        <begin position="604"/>
        <end position="615"/>
    </location>
</feature>
<dbReference type="AlphaFoldDB" id="J4UF88"/>
<feature type="region of interest" description="Disordered" evidence="1">
    <location>
        <begin position="198"/>
        <end position="229"/>
    </location>
</feature>
<keyword evidence="2" id="KW-0472">Membrane</keyword>
<keyword evidence="2" id="KW-1133">Transmembrane helix</keyword>
<feature type="region of interest" description="Disordered" evidence="1">
    <location>
        <begin position="550"/>
        <end position="636"/>
    </location>
</feature>
<dbReference type="GeneID" id="19892949"/>
<proteinExistence type="predicted"/>
<feature type="transmembrane region" description="Helical" evidence="2">
    <location>
        <begin position="353"/>
        <end position="374"/>
    </location>
</feature>
<reference evidence="3 4" key="1">
    <citation type="journal article" date="2012" name="Sci. Rep.">
        <title>Genomic perspectives on the evolution of fungal entomopathogenicity in Beauveria bassiana.</title>
        <authorList>
            <person name="Xiao G."/>
            <person name="Ying S.H."/>
            <person name="Zheng P."/>
            <person name="Wang Z.L."/>
            <person name="Zhang S."/>
            <person name="Xie X.Q."/>
            <person name="Shang Y."/>
            <person name="St Leger R.J."/>
            <person name="Zhao G.P."/>
            <person name="Wang C."/>
            <person name="Feng M.G."/>
        </authorList>
    </citation>
    <scope>NUCLEOTIDE SEQUENCE [LARGE SCALE GENOMIC DNA]</scope>
    <source>
        <strain evidence="3 4">ARSEF 2860</strain>
    </source>
</reference>
<feature type="compositionally biased region" description="Low complexity" evidence="1">
    <location>
        <begin position="200"/>
        <end position="217"/>
    </location>
</feature>
<dbReference type="Proteomes" id="UP000002762">
    <property type="component" value="Unassembled WGS sequence"/>
</dbReference>
<feature type="region of interest" description="Disordered" evidence="1">
    <location>
        <begin position="512"/>
        <end position="537"/>
    </location>
</feature>